<organism evidence="1 2">
    <name type="scientific">Glonium stellatum</name>
    <dbReference type="NCBI Taxonomy" id="574774"/>
    <lineage>
        <taxon>Eukaryota</taxon>
        <taxon>Fungi</taxon>
        <taxon>Dikarya</taxon>
        <taxon>Ascomycota</taxon>
        <taxon>Pezizomycotina</taxon>
        <taxon>Dothideomycetes</taxon>
        <taxon>Pleosporomycetidae</taxon>
        <taxon>Gloniales</taxon>
        <taxon>Gloniaceae</taxon>
        <taxon>Glonium</taxon>
    </lineage>
</organism>
<dbReference type="Gene3D" id="1.25.40.10">
    <property type="entry name" value="Tetratricopeptide repeat domain"/>
    <property type="match status" value="2"/>
</dbReference>
<evidence type="ECO:0000313" key="1">
    <source>
        <dbReference type="EMBL" id="OCL13240.1"/>
    </source>
</evidence>
<dbReference type="Proteomes" id="UP000250140">
    <property type="component" value="Unassembled WGS sequence"/>
</dbReference>
<dbReference type="GO" id="GO:0140053">
    <property type="term" value="P:mitochondrial gene expression"/>
    <property type="evidence" value="ECO:0007669"/>
    <property type="project" value="TreeGrafter"/>
</dbReference>
<dbReference type="InterPro" id="IPR011990">
    <property type="entry name" value="TPR-like_helical_dom_sf"/>
</dbReference>
<dbReference type="GO" id="GO:0005739">
    <property type="term" value="C:mitochondrion"/>
    <property type="evidence" value="ECO:0007669"/>
    <property type="project" value="TreeGrafter"/>
</dbReference>
<proteinExistence type="predicted"/>
<accession>A0A8E2F9V2</accession>
<dbReference type="OrthoDB" id="185373at2759"/>
<dbReference type="PANTHER" id="PTHR47938:SF39">
    <property type="entry name" value="PENTACOTRIPEPTIDE-REPEAT REGION OF PRORP DOMAIN-CONTAINING PROTEIN"/>
    <property type="match status" value="1"/>
</dbReference>
<protein>
    <submittedName>
        <fullName evidence="1">Uncharacterized protein</fullName>
    </submittedName>
</protein>
<dbReference type="EMBL" id="KV748762">
    <property type="protein sequence ID" value="OCL13240.1"/>
    <property type="molecule type" value="Genomic_DNA"/>
</dbReference>
<sequence length="787" mass="91123">MPPNLTRVVFRRLLANKPIVYRGCLQRLTRPRILVQYDVQVPQRYQKRSLFGFSMKPERRVKKPDHPPGMETMIEVSKMSAMQARPPHPEVVAIAFRSFFKSKVELREPAEDIQVQHAHKSLVYLLENPREDGGRYLSSSTLVSAMTCLLWFPKGKGRSHLDLARLVHEQLQPFTLHKSTELRNKDFSRWICMLCRAGETREARKLLEDTSAETWRCPKAIQTDWIEVLRGFWSEENDEEFLSTLSILRERSLSFCPEMQALLVEYFTAKNDLEQAKNWYSQLGHSSDGDFHVHSWMLEFCAKNGDINYGQKIIASLLVANPAKDIWDIIFKWSAMTGKGVDEIERMMQVMVRRNEQDGIEDRPDATTINRLVEYAMSKNDPYTAERYISLGQKWGIQPNAKTYIMQMKYRLSVNDIDGARAAYIGLQGEQVQEEEDVYIINKLIQAMCKAGRYDFDAIMGVADDLGERKARFEPDTVSALCILHLRRDEFPDVIDLLRTHSYHYSSEQRATIRDVFVNFCLDRQNSTALVWDAYQIFRNVFDETPRDIRTRIMNEFFSRERSDMACHVFFHMRQNNDPQICATSDTYVAAFMGFARASDADSLELVHNQMKLDMDIEPNTRLLNSLMLAYTMTGDPRRGMEFWAEIVASKEGPSYSSIVIAFRACEKMPFGDRHAKPIWERLQKMDVEIDRDVFAAYVGALAGNSLHDEAEKLVLSAEEDFSITPDLLILGTLFNATINLNKQTRIENFIKKHYPAIWPELEALGVHITHDGFGYRQYHLNRDVEP</sequence>
<evidence type="ECO:0000313" key="2">
    <source>
        <dbReference type="Proteomes" id="UP000250140"/>
    </source>
</evidence>
<dbReference type="PANTHER" id="PTHR47938">
    <property type="entry name" value="RESPIRATORY COMPLEX I CHAPERONE (CIA84), PUTATIVE (AFU_ORTHOLOGUE AFUA_2G06020)-RELATED"/>
    <property type="match status" value="1"/>
</dbReference>
<dbReference type="AlphaFoldDB" id="A0A8E2F9V2"/>
<gene>
    <name evidence="1" type="ORF">AOQ84DRAFT_385546</name>
</gene>
<name>A0A8E2F9V2_9PEZI</name>
<keyword evidence="2" id="KW-1185">Reference proteome</keyword>
<reference evidence="1 2" key="1">
    <citation type="journal article" date="2016" name="Nat. Commun.">
        <title>Ectomycorrhizal ecology is imprinted in the genome of the dominant symbiotic fungus Cenococcum geophilum.</title>
        <authorList>
            <consortium name="DOE Joint Genome Institute"/>
            <person name="Peter M."/>
            <person name="Kohler A."/>
            <person name="Ohm R.A."/>
            <person name="Kuo A."/>
            <person name="Krutzmann J."/>
            <person name="Morin E."/>
            <person name="Arend M."/>
            <person name="Barry K.W."/>
            <person name="Binder M."/>
            <person name="Choi C."/>
            <person name="Clum A."/>
            <person name="Copeland A."/>
            <person name="Grisel N."/>
            <person name="Haridas S."/>
            <person name="Kipfer T."/>
            <person name="LaButti K."/>
            <person name="Lindquist E."/>
            <person name="Lipzen A."/>
            <person name="Maire R."/>
            <person name="Meier B."/>
            <person name="Mihaltcheva S."/>
            <person name="Molinier V."/>
            <person name="Murat C."/>
            <person name="Poggeler S."/>
            <person name="Quandt C.A."/>
            <person name="Sperisen C."/>
            <person name="Tritt A."/>
            <person name="Tisserant E."/>
            <person name="Crous P.W."/>
            <person name="Henrissat B."/>
            <person name="Nehls U."/>
            <person name="Egli S."/>
            <person name="Spatafora J.W."/>
            <person name="Grigoriev I.V."/>
            <person name="Martin F.M."/>
        </authorList>
    </citation>
    <scope>NUCLEOTIDE SEQUENCE [LARGE SCALE GENOMIC DNA]</scope>
    <source>
        <strain evidence="1 2">CBS 207.34</strain>
    </source>
</reference>
<dbReference type="GO" id="GO:0003729">
    <property type="term" value="F:mRNA binding"/>
    <property type="evidence" value="ECO:0007669"/>
    <property type="project" value="TreeGrafter"/>
</dbReference>